<reference evidence="1 3" key="2">
    <citation type="journal article" date="2014" name="BMC Genomics">
        <title>An improved genome release (version Mt4.0) for the model legume Medicago truncatula.</title>
        <authorList>
            <person name="Tang H."/>
            <person name="Krishnakumar V."/>
            <person name="Bidwell S."/>
            <person name="Rosen B."/>
            <person name="Chan A."/>
            <person name="Zhou S."/>
            <person name="Gentzbittel L."/>
            <person name="Childs K.L."/>
            <person name="Yandell M."/>
            <person name="Gundlach H."/>
            <person name="Mayer K.F."/>
            <person name="Schwartz D.C."/>
            <person name="Town C.D."/>
        </authorList>
    </citation>
    <scope>GENOME REANNOTATION</scope>
    <source>
        <strain evidence="2 3">cv. Jemalong A17</strain>
    </source>
</reference>
<proteinExistence type="predicted"/>
<accession>A0A0C3V728</accession>
<dbReference type="EMBL" id="CM001218">
    <property type="protein sequence ID" value="AES67169.2"/>
    <property type="molecule type" value="Genomic_DNA"/>
</dbReference>
<reference evidence="1 3" key="1">
    <citation type="journal article" date="2011" name="Nature">
        <title>The Medicago genome provides insight into the evolution of rhizobial symbioses.</title>
        <authorList>
            <person name="Young N.D."/>
            <person name="Debelle F."/>
            <person name="Oldroyd G.E."/>
            <person name="Geurts R."/>
            <person name="Cannon S.B."/>
            <person name="Udvardi M.K."/>
            <person name="Benedito V.A."/>
            <person name="Mayer K.F."/>
            <person name="Gouzy J."/>
            <person name="Schoof H."/>
            <person name="Van de Peer Y."/>
            <person name="Proost S."/>
            <person name="Cook D.R."/>
            <person name="Meyers B.C."/>
            <person name="Spannagl M."/>
            <person name="Cheung F."/>
            <person name="De Mita S."/>
            <person name="Krishnakumar V."/>
            <person name="Gundlach H."/>
            <person name="Zhou S."/>
            <person name="Mudge J."/>
            <person name="Bharti A.K."/>
            <person name="Murray J.D."/>
            <person name="Naoumkina M.A."/>
            <person name="Rosen B."/>
            <person name="Silverstein K.A."/>
            <person name="Tang H."/>
            <person name="Rombauts S."/>
            <person name="Zhao P.X."/>
            <person name="Zhou P."/>
            <person name="Barbe V."/>
            <person name="Bardou P."/>
            <person name="Bechner M."/>
            <person name="Bellec A."/>
            <person name="Berger A."/>
            <person name="Berges H."/>
            <person name="Bidwell S."/>
            <person name="Bisseling T."/>
            <person name="Choisne N."/>
            <person name="Couloux A."/>
            <person name="Denny R."/>
            <person name="Deshpande S."/>
            <person name="Dai X."/>
            <person name="Doyle J.J."/>
            <person name="Dudez A.M."/>
            <person name="Farmer A.D."/>
            <person name="Fouteau S."/>
            <person name="Franken C."/>
            <person name="Gibelin C."/>
            <person name="Gish J."/>
            <person name="Goldstein S."/>
            <person name="Gonzalez A.J."/>
            <person name="Green P.J."/>
            <person name="Hallab A."/>
            <person name="Hartog M."/>
            <person name="Hua A."/>
            <person name="Humphray S.J."/>
            <person name="Jeong D.H."/>
            <person name="Jing Y."/>
            <person name="Jocker A."/>
            <person name="Kenton S.M."/>
            <person name="Kim D.J."/>
            <person name="Klee K."/>
            <person name="Lai H."/>
            <person name="Lang C."/>
            <person name="Lin S."/>
            <person name="Macmil S.L."/>
            <person name="Magdelenat G."/>
            <person name="Matthews L."/>
            <person name="McCorrison J."/>
            <person name="Monaghan E.L."/>
            <person name="Mun J.H."/>
            <person name="Najar F.Z."/>
            <person name="Nicholson C."/>
            <person name="Noirot C."/>
            <person name="O'Bleness M."/>
            <person name="Paule C.R."/>
            <person name="Poulain J."/>
            <person name="Prion F."/>
            <person name="Qin B."/>
            <person name="Qu C."/>
            <person name="Retzel E.F."/>
            <person name="Riddle C."/>
            <person name="Sallet E."/>
            <person name="Samain S."/>
            <person name="Samson N."/>
            <person name="Sanders I."/>
            <person name="Saurat O."/>
            <person name="Scarpelli C."/>
            <person name="Schiex T."/>
            <person name="Segurens B."/>
            <person name="Severin A.J."/>
            <person name="Sherrier D.J."/>
            <person name="Shi R."/>
            <person name="Sims S."/>
            <person name="Singer S.R."/>
            <person name="Sinharoy S."/>
            <person name="Sterck L."/>
            <person name="Viollet A."/>
            <person name="Wang B.B."/>
            <person name="Wang K."/>
            <person name="Wang M."/>
            <person name="Wang X."/>
            <person name="Warfsmann J."/>
            <person name="Weissenbach J."/>
            <person name="White D.D."/>
            <person name="White J.D."/>
            <person name="Wiley G.B."/>
            <person name="Wincker P."/>
            <person name="Xing Y."/>
            <person name="Yang L."/>
            <person name="Yao Z."/>
            <person name="Ying F."/>
            <person name="Zhai J."/>
            <person name="Zhou L."/>
            <person name="Zuber A."/>
            <person name="Denarie J."/>
            <person name="Dixon R.A."/>
            <person name="May G.D."/>
            <person name="Schwartz D.C."/>
            <person name="Rogers J."/>
            <person name="Quetier F."/>
            <person name="Town C.D."/>
            <person name="Roe B.A."/>
        </authorList>
    </citation>
    <scope>NUCLEOTIDE SEQUENCE [LARGE SCALE GENOMIC DNA]</scope>
    <source>
        <strain evidence="1">A17</strain>
        <strain evidence="2 3">cv. Jemalong A17</strain>
    </source>
</reference>
<dbReference type="HOGENOM" id="CLU_1848067_0_0_1"/>
<organism evidence="1 3">
    <name type="scientific">Medicago truncatula</name>
    <name type="common">Barrel medic</name>
    <name type="synonym">Medicago tribuloides</name>
    <dbReference type="NCBI Taxonomy" id="3880"/>
    <lineage>
        <taxon>Eukaryota</taxon>
        <taxon>Viridiplantae</taxon>
        <taxon>Streptophyta</taxon>
        <taxon>Embryophyta</taxon>
        <taxon>Tracheophyta</taxon>
        <taxon>Spermatophyta</taxon>
        <taxon>Magnoliopsida</taxon>
        <taxon>eudicotyledons</taxon>
        <taxon>Gunneridae</taxon>
        <taxon>Pentapetalae</taxon>
        <taxon>rosids</taxon>
        <taxon>fabids</taxon>
        <taxon>Fabales</taxon>
        <taxon>Fabaceae</taxon>
        <taxon>Papilionoideae</taxon>
        <taxon>50 kb inversion clade</taxon>
        <taxon>NPAAA clade</taxon>
        <taxon>Hologalegina</taxon>
        <taxon>IRL clade</taxon>
        <taxon>Trifolieae</taxon>
        <taxon>Medicago</taxon>
    </lineage>
</organism>
<evidence type="ECO:0000313" key="1">
    <source>
        <dbReference type="EMBL" id="AES67169.2"/>
    </source>
</evidence>
<evidence type="ECO:0000313" key="3">
    <source>
        <dbReference type="Proteomes" id="UP000002051"/>
    </source>
</evidence>
<accession>G7IRG7</accession>
<dbReference type="AlphaFoldDB" id="G7IRG7"/>
<evidence type="ECO:0000313" key="2">
    <source>
        <dbReference type="EnsemblPlants" id="AES67169"/>
    </source>
</evidence>
<dbReference type="EnsemblPlants" id="AES67169">
    <property type="protein sequence ID" value="AES67169"/>
    <property type="gene ID" value="MTR_2g087670"/>
</dbReference>
<keyword evidence="3" id="KW-1185">Reference proteome</keyword>
<reference evidence="2" key="3">
    <citation type="submission" date="2015-04" db="UniProtKB">
        <authorList>
            <consortium name="EnsemblPlants"/>
        </authorList>
    </citation>
    <scope>IDENTIFICATION</scope>
    <source>
        <strain evidence="2">cv. Jemalong A17</strain>
    </source>
</reference>
<protein>
    <submittedName>
        <fullName evidence="1 2">Uncharacterized protein</fullName>
    </submittedName>
</protein>
<sequence length="139" mass="15978">MWLDELDNNFIKACQGNVVEVQNCMRHEYRENEYISLYIIMLQKNQESQAPTQSDQNPKQTVEGPEIESHHFLQVIPCHQSLNNISLLKEPASCIRTQEGSMSGEGGTFMEWAFISALAWLYPGTHMMPSKELYRKVVA</sequence>
<gene>
    <name evidence="1" type="ordered locus">MTR_2g087670</name>
</gene>
<name>G7IRG7_MEDTR</name>
<dbReference type="Proteomes" id="UP000002051">
    <property type="component" value="Chromosome 2"/>
</dbReference>